<protein>
    <submittedName>
        <fullName evidence="2">GNAT family N-acetyltransferase</fullName>
    </submittedName>
</protein>
<proteinExistence type="predicted"/>
<reference evidence="2 3" key="1">
    <citation type="submission" date="2018-08" db="EMBL/GenBank/DDBJ databases">
        <title>A genome reference for cultivated species of the human gut microbiota.</title>
        <authorList>
            <person name="Zou Y."/>
            <person name="Xue W."/>
            <person name="Luo G."/>
        </authorList>
    </citation>
    <scope>NUCLEOTIDE SEQUENCE [LARGE SCALE GENOMIC DNA]</scope>
    <source>
        <strain evidence="2 3">AF22-12AC</strain>
    </source>
</reference>
<evidence type="ECO:0000313" key="2">
    <source>
        <dbReference type="EMBL" id="RGS40566.1"/>
    </source>
</evidence>
<dbReference type="AlphaFoldDB" id="A0A395V6L2"/>
<dbReference type="RefSeq" id="WP_118097368.1">
    <property type="nucleotide sequence ID" value="NZ_CAUFGO010000001.1"/>
</dbReference>
<organism evidence="2 3">
    <name type="scientific">Roseburia hominis</name>
    <dbReference type="NCBI Taxonomy" id="301301"/>
    <lineage>
        <taxon>Bacteria</taxon>
        <taxon>Bacillati</taxon>
        <taxon>Bacillota</taxon>
        <taxon>Clostridia</taxon>
        <taxon>Lachnospirales</taxon>
        <taxon>Lachnospiraceae</taxon>
        <taxon>Roseburia</taxon>
    </lineage>
</organism>
<dbReference type="Proteomes" id="UP000266172">
    <property type="component" value="Unassembled WGS sequence"/>
</dbReference>
<evidence type="ECO:0000259" key="1">
    <source>
        <dbReference type="PROSITE" id="PS51186"/>
    </source>
</evidence>
<dbReference type="Gene3D" id="3.40.630.30">
    <property type="match status" value="1"/>
</dbReference>
<gene>
    <name evidence="2" type="ORF">DWX93_09050</name>
</gene>
<evidence type="ECO:0000313" key="3">
    <source>
        <dbReference type="Proteomes" id="UP000266172"/>
    </source>
</evidence>
<dbReference type="SUPFAM" id="SSF55729">
    <property type="entry name" value="Acyl-CoA N-acyltransferases (Nat)"/>
    <property type="match status" value="1"/>
</dbReference>
<dbReference type="EMBL" id="QRVL01000006">
    <property type="protein sequence ID" value="RGS40566.1"/>
    <property type="molecule type" value="Genomic_DNA"/>
</dbReference>
<dbReference type="Pfam" id="PF00583">
    <property type="entry name" value="Acetyltransf_1"/>
    <property type="match status" value="1"/>
</dbReference>
<dbReference type="InterPro" id="IPR016181">
    <property type="entry name" value="Acyl_CoA_acyltransferase"/>
</dbReference>
<dbReference type="PROSITE" id="PS51186">
    <property type="entry name" value="GNAT"/>
    <property type="match status" value="1"/>
</dbReference>
<comment type="caution">
    <text evidence="2">The sequence shown here is derived from an EMBL/GenBank/DDBJ whole genome shotgun (WGS) entry which is preliminary data.</text>
</comment>
<feature type="domain" description="N-acetyltransferase" evidence="1">
    <location>
        <begin position="19"/>
        <end position="146"/>
    </location>
</feature>
<name>A0A395V6L2_9FIRM</name>
<dbReference type="GO" id="GO:0016747">
    <property type="term" value="F:acyltransferase activity, transferring groups other than amino-acyl groups"/>
    <property type="evidence" value="ECO:0007669"/>
    <property type="project" value="InterPro"/>
</dbReference>
<sequence>MKERAIDNEIKLIPYYRNDEVSLPWYQDLDVCKQVDNRDEPYTLELLHCMYDFLSTHGDCFYIEYKGVLVGDVSLRDNAEVAIVICKEYQNRHIGRRCVPDMLTLAREKGMKTVKANVYSFNKQSQMMFQSVGFEKTEEEWYEYRL</sequence>
<dbReference type="InterPro" id="IPR000182">
    <property type="entry name" value="GNAT_dom"/>
</dbReference>
<dbReference type="PANTHER" id="PTHR43415:SF3">
    <property type="entry name" value="GNAT-FAMILY ACETYLTRANSFERASE"/>
    <property type="match status" value="1"/>
</dbReference>
<keyword evidence="2" id="KW-0808">Transferase</keyword>
<accession>A0A395V6L2</accession>
<dbReference type="PANTHER" id="PTHR43415">
    <property type="entry name" value="SPERMIDINE N(1)-ACETYLTRANSFERASE"/>
    <property type="match status" value="1"/>
</dbReference>